<dbReference type="OrthoDB" id="44326at2759"/>
<feature type="compositionally biased region" description="Low complexity" evidence="2">
    <location>
        <begin position="165"/>
        <end position="178"/>
    </location>
</feature>
<feature type="compositionally biased region" description="Basic and acidic residues" evidence="2">
    <location>
        <begin position="7"/>
        <end position="18"/>
    </location>
</feature>
<proteinExistence type="predicted"/>
<accession>A0A1Z5J7U8</accession>
<dbReference type="Proteomes" id="UP000198406">
    <property type="component" value="Unassembled WGS sequence"/>
</dbReference>
<feature type="region of interest" description="Disordered" evidence="2">
    <location>
        <begin position="1"/>
        <end position="147"/>
    </location>
</feature>
<dbReference type="EMBL" id="BDSP01000015">
    <property type="protein sequence ID" value="GAX10067.1"/>
    <property type="molecule type" value="Genomic_DNA"/>
</dbReference>
<name>A0A1Z5J7U8_FISSO</name>
<keyword evidence="1" id="KW-0175">Coiled coil</keyword>
<feature type="compositionally biased region" description="Basic and acidic residues" evidence="2">
    <location>
        <begin position="42"/>
        <end position="65"/>
    </location>
</feature>
<evidence type="ECO:0000256" key="1">
    <source>
        <dbReference type="SAM" id="Coils"/>
    </source>
</evidence>
<dbReference type="AlphaFoldDB" id="A0A1Z5J7U8"/>
<feature type="compositionally biased region" description="Low complexity" evidence="2">
    <location>
        <begin position="85"/>
        <end position="95"/>
    </location>
</feature>
<comment type="caution">
    <text evidence="3">The sequence shown here is derived from an EMBL/GenBank/DDBJ whole genome shotgun (WGS) entry which is preliminary data.</text>
</comment>
<gene>
    <name evidence="3" type="ORF">FisN_2Lh335</name>
</gene>
<evidence type="ECO:0000256" key="2">
    <source>
        <dbReference type="SAM" id="MobiDB-lite"/>
    </source>
</evidence>
<feature type="compositionally biased region" description="Polar residues" evidence="2">
    <location>
        <begin position="19"/>
        <end position="34"/>
    </location>
</feature>
<feature type="compositionally biased region" description="Polar residues" evidence="2">
    <location>
        <begin position="646"/>
        <end position="660"/>
    </location>
</feature>
<feature type="compositionally biased region" description="Basic and acidic residues" evidence="2">
    <location>
        <begin position="104"/>
        <end position="128"/>
    </location>
</feature>
<feature type="compositionally biased region" description="Basic and acidic residues" evidence="2">
    <location>
        <begin position="276"/>
        <end position="296"/>
    </location>
</feature>
<keyword evidence="4" id="KW-1185">Reference proteome</keyword>
<dbReference type="InParanoid" id="A0A1Z5J7U8"/>
<protein>
    <submittedName>
        <fullName evidence="3">Uncharacterized protein</fullName>
    </submittedName>
</protein>
<evidence type="ECO:0000313" key="4">
    <source>
        <dbReference type="Proteomes" id="UP000198406"/>
    </source>
</evidence>
<feature type="coiled-coil region" evidence="1">
    <location>
        <begin position="509"/>
        <end position="536"/>
    </location>
</feature>
<feature type="region of interest" description="Disordered" evidence="2">
    <location>
        <begin position="162"/>
        <end position="196"/>
    </location>
</feature>
<feature type="region of interest" description="Disordered" evidence="2">
    <location>
        <begin position="631"/>
        <end position="660"/>
    </location>
</feature>
<feature type="compositionally biased region" description="Polar residues" evidence="2">
    <location>
        <begin position="74"/>
        <end position="84"/>
    </location>
</feature>
<sequence>MNPPGLRLEEKKSADEIRSQISYKSTQSSRSSVLQRARAYNRRIDEQKQNEDNRRAMSLERRSDDGSAPVDTSPPRSKSAGRTTQQQQVQSASSALTKHQSRAKALESVRRDSRLRSINHDLSTKRTTEVQPMQRNSLIPAASENRITQENLFGSPDADKITAARQQRSQSNPRQSFSTNNSADKPAHSPQPPGKEIIQEDQGRVQENPIITPELLVEALSGHEDGLLAIAEKLMEHYDSGYDAMGEAIIDAFADVQKLFQHVVEAAHMEGAAFEASRRENETAERKGDSIGKEEGIESPNDAPMTPSTPQGGPSRHDEFIDQDVQDILQEAIKKGNVFRDANRHTECFQLFESACQAASSLLPVDSDHRGRLQLSLARAESMSHDRACAILRYAMDDVLRSNIRAAKTPLFDVSKRADVVLSRPVVHPSITASRQPLGVVQSSDEALASLMEEMKEILSAPVYNDTPLQAVAGRFWAALHDAQKMQQKNEERLEHNLGKLKGEFLLARAEWEEKLNQSTEMAESWKERYEQLKELRRADGYMDQARSFASRMSENVGHEDQTHEAPSLFGTVKNFSTPAKAASVASFSSGLAQQAKTLVSQMNSFNCSTMNERTGPTVASEIVEDEAVENEEAVLEISHSKSRQQRTTYSRSPQRSADI</sequence>
<reference evidence="3 4" key="1">
    <citation type="journal article" date="2015" name="Plant Cell">
        <title>Oil accumulation by the oleaginous diatom Fistulifera solaris as revealed by the genome and transcriptome.</title>
        <authorList>
            <person name="Tanaka T."/>
            <person name="Maeda Y."/>
            <person name="Veluchamy A."/>
            <person name="Tanaka M."/>
            <person name="Abida H."/>
            <person name="Marechal E."/>
            <person name="Bowler C."/>
            <person name="Muto M."/>
            <person name="Sunaga Y."/>
            <person name="Tanaka M."/>
            <person name="Yoshino T."/>
            <person name="Taniguchi T."/>
            <person name="Fukuda Y."/>
            <person name="Nemoto M."/>
            <person name="Matsumoto M."/>
            <person name="Wong P.S."/>
            <person name="Aburatani S."/>
            <person name="Fujibuchi W."/>
        </authorList>
    </citation>
    <scope>NUCLEOTIDE SEQUENCE [LARGE SCALE GENOMIC DNA]</scope>
    <source>
        <strain evidence="3 4">JPCC DA0580</strain>
    </source>
</reference>
<feature type="region of interest" description="Disordered" evidence="2">
    <location>
        <begin position="274"/>
        <end position="318"/>
    </location>
</feature>
<organism evidence="3 4">
    <name type="scientific">Fistulifera solaris</name>
    <name type="common">Oleaginous diatom</name>
    <dbReference type="NCBI Taxonomy" id="1519565"/>
    <lineage>
        <taxon>Eukaryota</taxon>
        <taxon>Sar</taxon>
        <taxon>Stramenopiles</taxon>
        <taxon>Ochrophyta</taxon>
        <taxon>Bacillariophyta</taxon>
        <taxon>Bacillariophyceae</taxon>
        <taxon>Bacillariophycidae</taxon>
        <taxon>Naviculales</taxon>
        <taxon>Naviculaceae</taxon>
        <taxon>Fistulifera</taxon>
    </lineage>
</organism>
<evidence type="ECO:0000313" key="3">
    <source>
        <dbReference type="EMBL" id="GAX10067.1"/>
    </source>
</evidence>